<evidence type="ECO:0000256" key="4">
    <source>
        <dbReference type="ARBA" id="ARBA00023186"/>
    </source>
</evidence>
<organism evidence="5 6">
    <name type="scientific">Mycolicibacterium brumae</name>
    <dbReference type="NCBI Taxonomy" id="85968"/>
    <lineage>
        <taxon>Bacteria</taxon>
        <taxon>Bacillati</taxon>
        <taxon>Actinomycetota</taxon>
        <taxon>Actinomycetes</taxon>
        <taxon>Mycobacteriales</taxon>
        <taxon>Mycobacteriaceae</taxon>
        <taxon>Mycolicibacterium</taxon>
    </lineage>
</organism>
<dbReference type="Proteomes" id="UP000230551">
    <property type="component" value="Unassembled WGS sequence"/>
</dbReference>
<dbReference type="STRING" id="85968.GCA_900073015_02670"/>
<keyword evidence="4" id="KW-0143">Chaperone</keyword>
<reference evidence="5 6" key="1">
    <citation type="journal article" date="2017" name="Infect. Genet. Evol.">
        <title>The new phylogeny of the genus Mycobacterium: The old and the news.</title>
        <authorList>
            <person name="Tortoli E."/>
            <person name="Fedrizzi T."/>
            <person name="Meehan C.J."/>
            <person name="Trovato A."/>
            <person name="Grottola A."/>
            <person name="Giacobazzi E."/>
            <person name="Serpini G.F."/>
            <person name="Tagliazucchi S."/>
            <person name="Fabio A."/>
            <person name="Bettua C."/>
            <person name="Bertorelli R."/>
            <person name="Frascaro F."/>
            <person name="De Sanctis V."/>
            <person name="Pecorari M."/>
            <person name="Jousson O."/>
            <person name="Segata N."/>
            <person name="Cirillo D.M."/>
        </authorList>
    </citation>
    <scope>NUCLEOTIDE SEQUENCE [LARGE SCALE GENOMIC DNA]</scope>
    <source>
        <strain evidence="5 6">CIP1034565</strain>
    </source>
</reference>
<dbReference type="OrthoDB" id="4525561at2"/>
<accession>A0A2G5PA70</accession>
<evidence type="ECO:0000256" key="2">
    <source>
        <dbReference type="ARBA" id="ARBA00006411"/>
    </source>
</evidence>
<keyword evidence="3" id="KW-0963">Cytoplasm</keyword>
<sequence>MLTTTIDGLWVLQVLTGVEVLAPELGLRPHLPRVESRESALAMPIATELAEAGAIDPDGRVDDPVAEWLTVLARRDIGLVADLRTPEAATPTRVLLARFARWWAVCERVDDLIRIGPAGTSTAEASATAVIGAQIERLCGTAEPAAMRPATIDGAVLATVRGTGELRSLLDRCRLDGDQLRLLMLAADPVRSARASLVAVQSGAVAQRPTGAVVDGGAVTVIDTPEGRLLAETVRRDDRPWLIMSPGGPAAVVSAIRAMLRRLPTEADWPLYRKVV</sequence>
<name>A0A2G5PA70_9MYCO</name>
<dbReference type="RefSeq" id="WP_090589875.1">
    <property type="nucleotide sequence ID" value="NZ_CP104302.1"/>
</dbReference>
<comment type="subcellular location">
    <subcellularLocation>
        <location evidence="1">Cytoplasm</location>
    </subcellularLocation>
</comment>
<dbReference type="InterPro" id="IPR025734">
    <property type="entry name" value="EspG"/>
</dbReference>
<protein>
    <submittedName>
        <fullName evidence="5">ESX secretion-associated protein EspG</fullName>
    </submittedName>
</protein>
<evidence type="ECO:0000313" key="6">
    <source>
        <dbReference type="Proteomes" id="UP000230551"/>
    </source>
</evidence>
<proteinExistence type="inferred from homology"/>
<evidence type="ECO:0000256" key="3">
    <source>
        <dbReference type="ARBA" id="ARBA00022490"/>
    </source>
</evidence>
<evidence type="ECO:0000256" key="1">
    <source>
        <dbReference type="ARBA" id="ARBA00004496"/>
    </source>
</evidence>
<dbReference type="GO" id="GO:0005737">
    <property type="term" value="C:cytoplasm"/>
    <property type="evidence" value="ECO:0007669"/>
    <property type="project" value="UniProtKB-SubCell"/>
</dbReference>
<comment type="caution">
    <text evidence="5">The sequence shown here is derived from an EMBL/GenBank/DDBJ whole genome shotgun (WGS) entry which is preliminary data.</text>
</comment>
<comment type="similarity">
    <text evidence="2">Belongs to the EspG family.</text>
</comment>
<dbReference type="Pfam" id="PF14011">
    <property type="entry name" value="ESX-1_EspG"/>
    <property type="match status" value="1"/>
</dbReference>
<dbReference type="AlphaFoldDB" id="A0A2G5PA70"/>
<gene>
    <name evidence="5" type="ORF">CQY22_010290</name>
</gene>
<dbReference type="EMBL" id="PDCN02000011">
    <property type="protein sequence ID" value="PIB75242.1"/>
    <property type="molecule type" value="Genomic_DNA"/>
</dbReference>
<keyword evidence="6" id="KW-1185">Reference proteome</keyword>
<evidence type="ECO:0000313" key="5">
    <source>
        <dbReference type="EMBL" id="PIB75242.1"/>
    </source>
</evidence>